<dbReference type="EMBL" id="MQVX01000001">
    <property type="protein sequence ID" value="PQJ16544.1"/>
    <property type="molecule type" value="Genomic_DNA"/>
</dbReference>
<dbReference type="AlphaFoldDB" id="A0A2S7TA85"/>
<protein>
    <submittedName>
        <fullName evidence="2">Crp/Fnr family transcriptional regulator</fullName>
    </submittedName>
</protein>
<name>A0A2S7TA85_9FLAO</name>
<dbReference type="InterPro" id="IPR014710">
    <property type="entry name" value="RmlC-like_jellyroll"/>
</dbReference>
<dbReference type="Pfam" id="PF00027">
    <property type="entry name" value="cNMP_binding"/>
    <property type="match status" value="1"/>
</dbReference>
<dbReference type="Gene3D" id="2.60.120.10">
    <property type="entry name" value="Jelly Rolls"/>
    <property type="match status" value="1"/>
</dbReference>
<evidence type="ECO:0000259" key="1">
    <source>
        <dbReference type="Pfam" id="PF00027"/>
    </source>
</evidence>
<dbReference type="RefSeq" id="WP_105002213.1">
    <property type="nucleotide sequence ID" value="NZ_MQVX01000001.1"/>
</dbReference>
<dbReference type="InterPro" id="IPR000595">
    <property type="entry name" value="cNMP-bd_dom"/>
</dbReference>
<sequence>MENLQEILNCNPTAVTQSVKKGEILQHADEQNITAFYVKSGLLRSYLIDSKGKEHVYMFAPEGWVIGDIEAMEFEQPAQLFIDCLEDSEVIAFKNNELFHLDLDKENLAASGQLLYRRIGRLQRRVLMLMGAPIIDRYQYFLKTYPDLPNRVPQHMIASFLGVMPQTLSTVRAKLAKAK</sequence>
<evidence type="ECO:0000313" key="2">
    <source>
        <dbReference type="EMBL" id="PQJ16544.1"/>
    </source>
</evidence>
<gene>
    <name evidence="2" type="ORF">BST99_13185</name>
</gene>
<comment type="caution">
    <text evidence="2">The sequence shown here is derived from an EMBL/GenBank/DDBJ whole genome shotgun (WGS) entry which is preliminary data.</text>
</comment>
<organism evidence="2 3">
    <name type="scientific">Aureicoccus marinus</name>
    <dbReference type="NCBI Taxonomy" id="754435"/>
    <lineage>
        <taxon>Bacteria</taxon>
        <taxon>Pseudomonadati</taxon>
        <taxon>Bacteroidota</taxon>
        <taxon>Flavobacteriia</taxon>
        <taxon>Flavobacteriales</taxon>
        <taxon>Flavobacteriaceae</taxon>
        <taxon>Aureicoccus</taxon>
    </lineage>
</organism>
<evidence type="ECO:0000313" key="3">
    <source>
        <dbReference type="Proteomes" id="UP000239366"/>
    </source>
</evidence>
<proteinExistence type="predicted"/>
<dbReference type="Proteomes" id="UP000239366">
    <property type="component" value="Unassembled WGS sequence"/>
</dbReference>
<accession>A0A2S7TA85</accession>
<dbReference type="SUPFAM" id="SSF51206">
    <property type="entry name" value="cAMP-binding domain-like"/>
    <property type="match status" value="1"/>
</dbReference>
<dbReference type="InterPro" id="IPR018490">
    <property type="entry name" value="cNMP-bd_dom_sf"/>
</dbReference>
<reference evidence="3" key="1">
    <citation type="submission" date="2016-11" db="EMBL/GenBank/DDBJ databases">
        <title>Trade-off between light-utilization and light-protection in marine flavobacteria.</title>
        <authorList>
            <person name="Kumagai Y."/>
            <person name="Yoshizawa S."/>
            <person name="Kogure K."/>
        </authorList>
    </citation>
    <scope>NUCLEOTIDE SEQUENCE [LARGE SCALE GENOMIC DNA]</scope>
    <source>
        <strain evidence="3">SG-18</strain>
    </source>
</reference>
<feature type="domain" description="Cyclic nucleotide-binding" evidence="1">
    <location>
        <begin position="17"/>
        <end position="99"/>
    </location>
</feature>
<keyword evidence="3" id="KW-1185">Reference proteome</keyword>
<dbReference type="OrthoDB" id="1092431at2"/>